<name>A0A1V4I4F6_9CLOT</name>
<gene>
    <name evidence="1" type="ORF">CLORY_45050</name>
</gene>
<dbReference type="EMBL" id="MZGV01000127">
    <property type="protein sequence ID" value="OPJ54779.1"/>
    <property type="molecule type" value="Genomic_DNA"/>
</dbReference>
<reference evidence="1 2" key="1">
    <citation type="submission" date="2017-03" db="EMBL/GenBank/DDBJ databases">
        <title>Genome sequence of Clostridium oryzae DSM 28571.</title>
        <authorList>
            <person name="Poehlein A."/>
            <person name="Daniel R."/>
        </authorList>
    </citation>
    <scope>NUCLEOTIDE SEQUENCE [LARGE SCALE GENOMIC DNA]</scope>
    <source>
        <strain evidence="1 2">DSM 28571</strain>
    </source>
</reference>
<dbReference type="AlphaFoldDB" id="A0A1V4I4F6"/>
<organism evidence="1 2">
    <name type="scientific">Clostridium oryzae</name>
    <dbReference type="NCBI Taxonomy" id="1450648"/>
    <lineage>
        <taxon>Bacteria</taxon>
        <taxon>Bacillati</taxon>
        <taxon>Bacillota</taxon>
        <taxon>Clostridia</taxon>
        <taxon>Eubacteriales</taxon>
        <taxon>Clostridiaceae</taxon>
        <taxon>Clostridium</taxon>
    </lineage>
</organism>
<protein>
    <submittedName>
        <fullName evidence="1">Uncharacterized protein</fullName>
    </submittedName>
</protein>
<sequence>MKKVKRQYKRPTLKAMPLFKDLLAVRGISI</sequence>
<dbReference type="STRING" id="1450648.CLORY_45050"/>
<keyword evidence="2" id="KW-1185">Reference proteome</keyword>
<evidence type="ECO:0000313" key="2">
    <source>
        <dbReference type="Proteomes" id="UP000190080"/>
    </source>
</evidence>
<evidence type="ECO:0000313" key="1">
    <source>
        <dbReference type="EMBL" id="OPJ54779.1"/>
    </source>
</evidence>
<comment type="caution">
    <text evidence="1">The sequence shown here is derived from an EMBL/GenBank/DDBJ whole genome shotgun (WGS) entry which is preliminary data.</text>
</comment>
<proteinExistence type="predicted"/>
<dbReference type="Proteomes" id="UP000190080">
    <property type="component" value="Unassembled WGS sequence"/>
</dbReference>
<accession>A0A1V4I4F6</accession>